<sequence length="37" mass="4349">MGVYLINTLEDIKLREEKQQLTLALPQMEELIIIMAF</sequence>
<dbReference type="AlphaFoldDB" id="L7E3M6"/>
<dbReference type="PATRIC" id="fig|1134457.3.peg.2422"/>
<comment type="caution">
    <text evidence="1">The sequence shown here is derived from an EMBL/GenBank/DDBJ whole genome shotgun (WGS) entry which is preliminary data.</text>
</comment>
<proteinExistence type="predicted"/>
<dbReference type="Proteomes" id="UP000010932">
    <property type="component" value="Unassembled WGS sequence"/>
</dbReference>
<organism evidence="1 2">
    <name type="scientific">Microcystis aeruginosa TAIHU98</name>
    <dbReference type="NCBI Taxonomy" id="1134457"/>
    <lineage>
        <taxon>Bacteria</taxon>
        <taxon>Bacillati</taxon>
        <taxon>Cyanobacteriota</taxon>
        <taxon>Cyanophyceae</taxon>
        <taxon>Oscillatoriophycideae</taxon>
        <taxon>Chroococcales</taxon>
        <taxon>Microcystaceae</taxon>
        <taxon>Microcystis</taxon>
    </lineage>
</organism>
<name>L7E3M6_MICAE</name>
<evidence type="ECO:0000313" key="2">
    <source>
        <dbReference type="Proteomes" id="UP000010932"/>
    </source>
</evidence>
<accession>L7E3M6</accession>
<evidence type="ECO:0000313" key="1">
    <source>
        <dbReference type="EMBL" id="ELP54050.1"/>
    </source>
</evidence>
<protein>
    <submittedName>
        <fullName evidence="1">Uncharacterized protein</fullName>
    </submittedName>
</protein>
<dbReference type="EMBL" id="ANKQ01000002">
    <property type="protein sequence ID" value="ELP54050.1"/>
    <property type="molecule type" value="Genomic_DNA"/>
</dbReference>
<reference evidence="1 2" key="1">
    <citation type="journal article" date="2013" name="Genome Announc.">
        <title>Whole-Genome Sequence of Microcystis aeruginosa TAIHU98, a Nontoxic Bloom-Forming Strain Isolated from Taihu Lake, China.</title>
        <authorList>
            <person name="Yang C."/>
            <person name="Zhang W."/>
            <person name="Ren M."/>
            <person name="Song L."/>
            <person name="Li T."/>
            <person name="Zhao J."/>
        </authorList>
    </citation>
    <scope>NUCLEOTIDE SEQUENCE [LARGE SCALE GENOMIC DNA]</scope>
    <source>
        <strain evidence="1 2">TAIHU98</strain>
    </source>
</reference>
<gene>
    <name evidence="1" type="ORF">O53_2864</name>
</gene>